<feature type="transmembrane region" description="Helical" evidence="5">
    <location>
        <begin position="108"/>
        <end position="126"/>
    </location>
</feature>
<feature type="transmembrane region" description="Helical" evidence="5">
    <location>
        <begin position="364"/>
        <end position="387"/>
    </location>
</feature>
<dbReference type="PANTHER" id="PTHR37422:SF13">
    <property type="entry name" value="LIPOPOLYSACCHARIDE BIOSYNTHESIS PROTEIN PA4999-RELATED"/>
    <property type="match status" value="1"/>
</dbReference>
<evidence type="ECO:0000256" key="2">
    <source>
        <dbReference type="ARBA" id="ARBA00022692"/>
    </source>
</evidence>
<feature type="transmembrane region" description="Helical" evidence="5">
    <location>
        <begin position="138"/>
        <end position="164"/>
    </location>
</feature>
<keyword evidence="4 5" id="KW-0472">Membrane</keyword>
<evidence type="ECO:0000256" key="1">
    <source>
        <dbReference type="ARBA" id="ARBA00004141"/>
    </source>
</evidence>
<dbReference type="EMBL" id="LCMA01000002">
    <property type="protein sequence ID" value="KKU27223.1"/>
    <property type="molecule type" value="Genomic_DNA"/>
</dbReference>
<accession>A0A0G1RB37</accession>
<dbReference type="PANTHER" id="PTHR37422">
    <property type="entry name" value="TEICHURONIC ACID BIOSYNTHESIS PROTEIN TUAE"/>
    <property type="match status" value="1"/>
</dbReference>
<sequence length="443" mass="50424">MTTLLISATVLYFLISLKYRKLGLYILLWLLPLYVVRFSIGPIPTTWLEVMAGISILLWLYDLARRKYMNQLKENLKALPWYFYAALGVFLVGATISVFMAVDIQKAAGLWKAFYIEPVLLFFVFLTRFENRHHWHQAIVALAFSAIVVSALAIFQKFTGWMIINPFWQAEETRRVTSIFGFPNGLGLYLAPLMPLFVGEWVRLIKKGLRGAHDKLPMSRLLGTFLIKTSTMDSFMLAVYTAAVITSVLAVWWARSTGALIAMAGVALVTLVYYKALRWYMVALTLVGVIGLLLLPVHNPVRQELLFQDLSGKIRLSMWAETVEFLRDHPLRGAGMASYQQRIATYHRMPVEIYHHPHNIILNFWAETGIVGLLGFLGILASFLIIAKKRLVRFTPNRAFAFYAMAALLVIFIHGMVDTPYIKNDLSIMFWFVIAMGVSAHKT</sequence>
<reference evidence="7 8" key="1">
    <citation type="journal article" date="2015" name="Nature">
        <title>rRNA introns, odd ribosomes, and small enigmatic genomes across a large radiation of phyla.</title>
        <authorList>
            <person name="Brown C.T."/>
            <person name="Hug L.A."/>
            <person name="Thomas B.C."/>
            <person name="Sharon I."/>
            <person name="Castelle C.J."/>
            <person name="Singh A."/>
            <person name="Wilkins M.J."/>
            <person name="Williams K.H."/>
            <person name="Banfield J.F."/>
        </authorList>
    </citation>
    <scope>NUCLEOTIDE SEQUENCE [LARGE SCALE GENOMIC DNA]</scope>
</reference>
<dbReference type="InterPro" id="IPR051533">
    <property type="entry name" value="WaaL-like"/>
</dbReference>
<feature type="transmembrane region" description="Helical" evidence="5">
    <location>
        <begin position="399"/>
        <end position="416"/>
    </location>
</feature>
<dbReference type="AlphaFoldDB" id="A0A0G1RB37"/>
<feature type="transmembrane region" description="Helical" evidence="5">
    <location>
        <begin position="252"/>
        <end position="274"/>
    </location>
</feature>
<comment type="caution">
    <text evidence="7">The sequence shown here is derived from an EMBL/GenBank/DDBJ whole genome shotgun (WGS) entry which is preliminary data.</text>
</comment>
<feature type="transmembrane region" description="Helical" evidence="5">
    <location>
        <begin position="184"/>
        <end position="204"/>
    </location>
</feature>
<feature type="transmembrane region" description="Helical" evidence="5">
    <location>
        <begin position="81"/>
        <end position="102"/>
    </location>
</feature>
<keyword evidence="2 5" id="KW-0812">Transmembrane</keyword>
<proteinExistence type="predicted"/>
<feature type="transmembrane region" description="Helical" evidence="5">
    <location>
        <begin position="22"/>
        <end position="40"/>
    </location>
</feature>
<feature type="transmembrane region" description="Helical" evidence="5">
    <location>
        <begin position="225"/>
        <end position="246"/>
    </location>
</feature>
<comment type="subcellular location">
    <subcellularLocation>
        <location evidence="1">Membrane</location>
        <topology evidence="1">Multi-pass membrane protein</topology>
    </subcellularLocation>
</comment>
<protein>
    <recommendedName>
        <fullName evidence="6">O-antigen ligase-related domain-containing protein</fullName>
    </recommendedName>
</protein>
<dbReference type="Proteomes" id="UP000034175">
    <property type="component" value="Unassembled WGS sequence"/>
</dbReference>
<feature type="domain" description="O-antigen ligase-related" evidence="6">
    <location>
        <begin position="242"/>
        <end position="377"/>
    </location>
</feature>
<evidence type="ECO:0000256" key="5">
    <source>
        <dbReference type="SAM" id="Phobius"/>
    </source>
</evidence>
<evidence type="ECO:0000256" key="4">
    <source>
        <dbReference type="ARBA" id="ARBA00023136"/>
    </source>
</evidence>
<dbReference type="GO" id="GO:0016020">
    <property type="term" value="C:membrane"/>
    <property type="evidence" value="ECO:0007669"/>
    <property type="project" value="UniProtKB-SubCell"/>
</dbReference>
<evidence type="ECO:0000313" key="8">
    <source>
        <dbReference type="Proteomes" id="UP000034175"/>
    </source>
</evidence>
<evidence type="ECO:0000256" key="3">
    <source>
        <dbReference type="ARBA" id="ARBA00022989"/>
    </source>
</evidence>
<keyword evidence="3 5" id="KW-1133">Transmembrane helix</keyword>
<feature type="transmembrane region" description="Helical" evidence="5">
    <location>
        <begin position="46"/>
        <end position="61"/>
    </location>
</feature>
<feature type="transmembrane region" description="Helical" evidence="5">
    <location>
        <begin position="279"/>
        <end position="297"/>
    </location>
</feature>
<name>A0A0G1RB37_9BACT</name>
<organism evidence="7 8">
    <name type="scientific">Candidatus Magasanikbacteria bacterium GW2011_GWA2_46_17</name>
    <dbReference type="NCBI Taxonomy" id="1619042"/>
    <lineage>
        <taxon>Bacteria</taxon>
        <taxon>Candidatus Magasanikiibacteriota</taxon>
    </lineage>
</organism>
<dbReference type="InterPro" id="IPR007016">
    <property type="entry name" value="O-antigen_ligase-rel_domated"/>
</dbReference>
<dbReference type="Pfam" id="PF04932">
    <property type="entry name" value="Wzy_C"/>
    <property type="match status" value="1"/>
</dbReference>
<gene>
    <name evidence="7" type="ORF">UX39_C0002G0002</name>
</gene>
<evidence type="ECO:0000259" key="6">
    <source>
        <dbReference type="Pfam" id="PF04932"/>
    </source>
</evidence>
<evidence type="ECO:0000313" key="7">
    <source>
        <dbReference type="EMBL" id="KKU27223.1"/>
    </source>
</evidence>